<protein>
    <submittedName>
        <fullName evidence="1">Uncharacterized protein</fullName>
    </submittedName>
</protein>
<name>A0AAV0WR55_9HEMI</name>
<dbReference type="AlphaFoldDB" id="A0AAV0WR55"/>
<evidence type="ECO:0000313" key="1">
    <source>
        <dbReference type="EMBL" id="CAI6357956.1"/>
    </source>
</evidence>
<comment type="caution">
    <text evidence="1">The sequence shown here is derived from an EMBL/GenBank/DDBJ whole genome shotgun (WGS) entry which is preliminary data.</text>
</comment>
<dbReference type="EMBL" id="CARXXK010000002">
    <property type="protein sequence ID" value="CAI6357956.1"/>
    <property type="molecule type" value="Genomic_DNA"/>
</dbReference>
<keyword evidence="2" id="KW-1185">Reference proteome</keyword>
<accession>A0AAV0WR55</accession>
<dbReference type="Proteomes" id="UP001160148">
    <property type="component" value="Unassembled WGS sequence"/>
</dbReference>
<reference evidence="1 2" key="1">
    <citation type="submission" date="2023-01" db="EMBL/GenBank/DDBJ databases">
        <authorList>
            <person name="Whitehead M."/>
        </authorList>
    </citation>
    <scope>NUCLEOTIDE SEQUENCE [LARGE SCALE GENOMIC DNA]</scope>
</reference>
<proteinExistence type="predicted"/>
<organism evidence="1 2">
    <name type="scientific">Macrosiphum euphorbiae</name>
    <name type="common">potato aphid</name>
    <dbReference type="NCBI Taxonomy" id="13131"/>
    <lineage>
        <taxon>Eukaryota</taxon>
        <taxon>Metazoa</taxon>
        <taxon>Ecdysozoa</taxon>
        <taxon>Arthropoda</taxon>
        <taxon>Hexapoda</taxon>
        <taxon>Insecta</taxon>
        <taxon>Pterygota</taxon>
        <taxon>Neoptera</taxon>
        <taxon>Paraneoptera</taxon>
        <taxon>Hemiptera</taxon>
        <taxon>Sternorrhyncha</taxon>
        <taxon>Aphidomorpha</taxon>
        <taxon>Aphidoidea</taxon>
        <taxon>Aphididae</taxon>
        <taxon>Macrosiphini</taxon>
        <taxon>Macrosiphum</taxon>
    </lineage>
</organism>
<evidence type="ECO:0000313" key="2">
    <source>
        <dbReference type="Proteomes" id="UP001160148"/>
    </source>
</evidence>
<sequence>MIFYVNPSIRSPVQCNCCLRYRHTQIDPRCCHCGGSKHSITECPTVHATDPICLFCKLPHVSTDHPDNEEIFPILKESHHFFNSKKTKRKPLNMSINNRVVLPVDSSYSPPNGSYLNNISNQHNPKENNPNDLSWVHTLSLKLSETLINSISLSSPFSSSSLQSLIESSLFSLLAITNFKHLS</sequence>
<gene>
    <name evidence="1" type="ORF">MEUPH1_LOCUS13525</name>
</gene>